<keyword evidence="3" id="KW-1185">Reference proteome</keyword>
<evidence type="ECO:0000313" key="3">
    <source>
        <dbReference type="Proteomes" id="UP001165427"/>
    </source>
</evidence>
<comment type="caution">
    <text evidence="2">The sequence shown here is derived from an EMBL/GenBank/DDBJ whole genome shotgun (WGS) entry which is preliminary data.</text>
</comment>
<organism evidence="2 3">
    <name type="scientific">Desulfatitalea alkaliphila</name>
    <dbReference type="NCBI Taxonomy" id="2929485"/>
    <lineage>
        <taxon>Bacteria</taxon>
        <taxon>Pseudomonadati</taxon>
        <taxon>Thermodesulfobacteriota</taxon>
        <taxon>Desulfobacteria</taxon>
        <taxon>Desulfobacterales</taxon>
        <taxon>Desulfosarcinaceae</taxon>
        <taxon>Desulfatitalea</taxon>
    </lineage>
</organism>
<dbReference type="SUPFAM" id="SSF160719">
    <property type="entry name" value="gpW/gp25-like"/>
    <property type="match status" value="1"/>
</dbReference>
<dbReference type="PANTHER" id="PTHR38595:SF2">
    <property type="entry name" value="TYPE VI SECRETION SYSTEM BASEPLATE SUBUNIT TSSE"/>
    <property type="match status" value="1"/>
</dbReference>
<dbReference type="EMBL" id="JALJRB010000017">
    <property type="protein sequence ID" value="MCJ8501790.1"/>
    <property type="molecule type" value="Genomic_DNA"/>
</dbReference>
<dbReference type="AlphaFoldDB" id="A0AA41R651"/>
<dbReference type="InterPro" id="IPR007048">
    <property type="entry name" value="IraD/Gp25-like"/>
</dbReference>
<feature type="domain" description="IraD/Gp25-like" evidence="1">
    <location>
        <begin position="27"/>
        <end position="113"/>
    </location>
</feature>
<dbReference type="InterPro" id="IPR053176">
    <property type="entry name" value="T6SS_TssE1-like"/>
</dbReference>
<dbReference type="PANTHER" id="PTHR38595">
    <property type="entry name" value="CYTOPLASMIC PROTEIN-RELATED"/>
    <property type="match status" value="1"/>
</dbReference>
<dbReference type="Gene3D" id="3.10.450.40">
    <property type="match status" value="1"/>
</dbReference>
<accession>A0AA41R651</accession>
<dbReference type="Proteomes" id="UP001165427">
    <property type="component" value="Unassembled WGS sequence"/>
</dbReference>
<proteinExistence type="predicted"/>
<name>A0AA41R651_9BACT</name>
<evidence type="ECO:0000313" key="2">
    <source>
        <dbReference type="EMBL" id="MCJ8501790.1"/>
    </source>
</evidence>
<reference evidence="2" key="1">
    <citation type="submission" date="2022-04" db="EMBL/GenBank/DDBJ databases">
        <title>Desulfatitalea alkaliphila sp. nov., a novel anaerobic sulfate-reducing bacterium isolated from terrestrial mud volcano, Taman Peninsula, Russia.</title>
        <authorList>
            <person name="Khomyakova M.A."/>
            <person name="Merkel A.Y."/>
            <person name="Slobodkin A.I."/>
        </authorList>
    </citation>
    <scope>NUCLEOTIDE SEQUENCE</scope>
    <source>
        <strain evidence="2">M08but</strain>
    </source>
</reference>
<dbReference type="Pfam" id="PF04965">
    <property type="entry name" value="GPW_gp25"/>
    <property type="match status" value="1"/>
</dbReference>
<sequence>MREHRLLDRIRESARNPSRRVTEDPAQMIRSVQSHLQRILNTRQGNVPIAEDYGIPDFTDLMSGYPESRRVIEHTIRDTIQKYEPRLRQVRVVFLDQAGDALTVHFQINAQLVLAGHRDPVTFDSVLDTGGQIKVKK</sequence>
<protein>
    <submittedName>
        <fullName evidence="2">Type VI secretion system baseplate subunit TssE</fullName>
    </submittedName>
</protein>
<gene>
    <name evidence="2" type="primary">tssE</name>
    <name evidence="2" type="ORF">MRX98_14500</name>
</gene>
<dbReference type="InterPro" id="IPR017737">
    <property type="entry name" value="TssE1-like"/>
</dbReference>
<dbReference type="RefSeq" id="WP_246910978.1">
    <property type="nucleotide sequence ID" value="NZ_JALJRB010000017.1"/>
</dbReference>
<evidence type="ECO:0000259" key="1">
    <source>
        <dbReference type="Pfam" id="PF04965"/>
    </source>
</evidence>
<dbReference type="NCBIfam" id="TIGR03357">
    <property type="entry name" value="VI_zyme"/>
    <property type="match status" value="1"/>
</dbReference>